<dbReference type="Pfam" id="PF02608">
    <property type="entry name" value="Bmp"/>
    <property type="match status" value="1"/>
</dbReference>
<accession>A0A374NSA3</accession>
<reference evidence="4 5" key="1">
    <citation type="submission" date="2018-08" db="EMBL/GenBank/DDBJ databases">
        <title>A genome reference for cultivated species of the human gut microbiota.</title>
        <authorList>
            <person name="Zou Y."/>
            <person name="Xue W."/>
            <person name="Luo G."/>
        </authorList>
    </citation>
    <scope>NUCLEOTIDE SEQUENCE [LARGE SCALE GENOMIC DNA]</scope>
    <source>
        <strain evidence="4 5">TM10-1AC</strain>
    </source>
</reference>
<proteinExistence type="predicted"/>
<dbReference type="GO" id="GO:0005886">
    <property type="term" value="C:plasma membrane"/>
    <property type="evidence" value="ECO:0007669"/>
    <property type="project" value="InterPro"/>
</dbReference>
<keyword evidence="1 2" id="KW-0732">Signal</keyword>
<name>A0A374NSA3_9FIRM</name>
<dbReference type="PROSITE" id="PS51257">
    <property type="entry name" value="PROKAR_LIPOPROTEIN"/>
    <property type="match status" value="1"/>
</dbReference>
<organism evidence="4 5">
    <name type="scientific">Anaerobutyricum hallii</name>
    <dbReference type="NCBI Taxonomy" id="39488"/>
    <lineage>
        <taxon>Bacteria</taxon>
        <taxon>Bacillati</taxon>
        <taxon>Bacillota</taxon>
        <taxon>Clostridia</taxon>
        <taxon>Lachnospirales</taxon>
        <taxon>Lachnospiraceae</taxon>
        <taxon>Anaerobutyricum</taxon>
    </lineage>
</organism>
<dbReference type="InterPro" id="IPR003760">
    <property type="entry name" value="PnrA-like"/>
</dbReference>
<protein>
    <submittedName>
        <fullName evidence="4">BMP family ABC transporter substrate-binding protein</fullName>
    </submittedName>
</protein>
<evidence type="ECO:0000256" key="2">
    <source>
        <dbReference type="SAM" id="SignalP"/>
    </source>
</evidence>
<feature type="domain" description="ABC transporter substrate-binding protein PnrA-like" evidence="3">
    <location>
        <begin position="64"/>
        <end position="329"/>
    </location>
</feature>
<gene>
    <name evidence="4" type="ORF">DXD91_05410</name>
</gene>
<feature type="signal peptide" evidence="2">
    <location>
        <begin position="1"/>
        <end position="19"/>
    </location>
</feature>
<dbReference type="AlphaFoldDB" id="A0A374NSA3"/>
<feature type="chain" id="PRO_5039354009" evidence="2">
    <location>
        <begin position="20"/>
        <end position="436"/>
    </location>
</feature>
<dbReference type="Proteomes" id="UP000262524">
    <property type="component" value="Unassembled WGS sequence"/>
</dbReference>
<evidence type="ECO:0000313" key="5">
    <source>
        <dbReference type="Proteomes" id="UP000262524"/>
    </source>
</evidence>
<dbReference type="Gene3D" id="3.40.50.2300">
    <property type="match status" value="2"/>
</dbReference>
<evidence type="ECO:0000259" key="3">
    <source>
        <dbReference type="Pfam" id="PF02608"/>
    </source>
</evidence>
<evidence type="ECO:0000256" key="1">
    <source>
        <dbReference type="ARBA" id="ARBA00022729"/>
    </source>
</evidence>
<dbReference type="InterPro" id="IPR052910">
    <property type="entry name" value="ABC-Purine-Binding"/>
</dbReference>
<dbReference type="PANTHER" id="PTHR43208:SF1">
    <property type="entry name" value="ABC TRANSPORTER SUBSTRATE-BINDING PROTEIN"/>
    <property type="match status" value="1"/>
</dbReference>
<dbReference type="PANTHER" id="PTHR43208">
    <property type="entry name" value="ABC TRANSPORTER SUBSTRATE-BINDING PROTEIN"/>
    <property type="match status" value="1"/>
</dbReference>
<dbReference type="EMBL" id="QSOE01000024">
    <property type="protein sequence ID" value="RGI89747.1"/>
    <property type="molecule type" value="Genomic_DNA"/>
</dbReference>
<dbReference type="RefSeq" id="WP_117982298.1">
    <property type="nucleotide sequence ID" value="NZ_QSOE01000024.1"/>
</dbReference>
<comment type="caution">
    <text evidence="4">The sequence shown here is derived from an EMBL/GenBank/DDBJ whole genome shotgun (WGS) entry which is preliminary data.</text>
</comment>
<evidence type="ECO:0000313" key="4">
    <source>
        <dbReference type="EMBL" id="RGI89747.1"/>
    </source>
</evidence>
<sequence>MRKHIAVIIALVMAFSLCGCGSSKSLFPENTGNKQQTKTADSGSIKVGYLLSSDGDAPDTVARVQGIRKMQEETGIADDQIIIAESVKKADCEKKAAELVEKGCDIIFAENPNLESILEEAAKKYPDVQFCQEGGKLAKKSGLSNFHNYDTRIYEAYHVAGLVAGVKLNHLLDKGDISASECVIGFVAYDKTAKTTSCINAFYLGVERVCSQSSILVRYVGKRGVYDADGKAARQLIAAGVKMMAQYTYTTAVATVCAENDTPLIGNDVNLISTAPKDALTSVTSDWSKYYTYAVNKVLNGKEIAADWTAGYAEDAVVISQLNDEHVTDGTAAKAAELEKNLRAGNAKVFNTEKFTIDGSSLDTLATSNTNFKKYKKYIKNGNLQESMTQSKSIFDTFIDGITESTQDYLAEQSADSAESTTQSKECIFNCNKRFK</sequence>